<reference evidence="2 3" key="1">
    <citation type="journal article" date="2019" name="Nat. Med.">
        <title>A library of human gut bacterial isolates paired with longitudinal multiomics data enables mechanistic microbiome research.</title>
        <authorList>
            <person name="Poyet M."/>
            <person name="Groussin M."/>
            <person name="Gibbons S.M."/>
            <person name="Avila-Pacheco J."/>
            <person name="Jiang X."/>
            <person name="Kearney S.M."/>
            <person name="Perrotta A.R."/>
            <person name="Berdy B."/>
            <person name="Zhao S."/>
            <person name="Lieberman T.D."/>
            <person name="Swanson P.K."/>
            <person name="Smith M."/>
            <person name="Roesemann S."/>
            <person name="Alexander J.E."/>
            <person name="Rich S.A."/>
            <person name="Livny J."/>
            <person name="Vlamakis H."/>
            <person name="Clish C."/>
            <person name="Bullock K."/>
            <person name="Deik A."/>
            <person name="Scott J."/>
            <person name="Pierce K.A."/>
            <person name="Xavier R.J."/>
            <person name="Alm E.J."/>
        </authorList>
    </citation>
    <scope>NUCLEOTIDE SEQUENCE [LARGE SCALE GENOMIC DNA]</scope>
    <source>
        <strain evidence="2 3">BIOML-A20</strain>
    </source>
</reference>
<protein>
    <submittedName>
        <fullName evidence="2">Uncharacterized protein</fullName>
    </submittedName>
</protein>
<accession>A0A9Q4QYB1</accession>
<feature type="signal peptide" evidence="1">
    <location>
        <begin position="1"/>
        <end position="20"/>
    </location>
</feature>
<keyword evidence="1" id="KW-0732">Signal</keyword>
<gene>
    <name evidence="2" type="ORF">GKD70_22750</name>
</gene>
<dbReference type="AlphaFoldDB" id="A0A9Q4QYB1"/>
<organism evidence="2 3">
    <name type="scientific">Parabacteroides distasonis</name>
    <dbReference type="NCBI Taxonomy" id="823"/>
    <lineage>
        <taxon>Bacteria</taxon>
        <taxon>Pseudomonadati</taxon>
        <taxon>Bacteroidota</taxon>
        <taxon>Bacteroidia</taxon>
        <taxon>Bacteroidales</taxon>
        <taxon>Tannerellaceae</taxon>
        <taxon>Parabacteroides</taxon>
    </lineage>
</organism>
<name>A0A9Q4QYB1_PARDI</name>
<dbReference type="EMBL" id="WKMO01000052">
    <property type="protein sequence ID" value="MSB76077.1"/>
    <property type="molecule type" value="Genomic_DNA"/>
</dbReference>
<feature type="non-terminal residue" evidence="2">
    <location>
        <position position="251"/>
    </location>
</feature>
<dbReference type="Proteomes" id="UP000441609">
    <property type="component" value="Unassembled WGS sequence"/>
</dbReference>
<evidence type="ECO:0000256" key="1">
    <source>
        <dbReference type="SAM" id="SignalP"/>
    </source>
</evidence>
<comment type="caution">
    <text evidence="2">The sequence shown here is derived from an EMBL/GenBank/DDBJ whole genome shotgun (WGS) entry which is preliminary data.</text>
</comment>
<feature type="chain" id="PRO_5040435394" evidence="1">
    <location>
        <begin position="21"/>
        <end position="251"/>
    </location>
</feature>
<evidence type="ECO:0000313" key="3">
    <source>
        <dbReference type="Proteomes" id="UP000441609"/>
    </source>
</evidence>
<proteinExistence type="predicted"/>
<evidence type="ECO:0000313" key="2">
    <source>
        <dbReference type="EMBL" id="MSB76077.1"/>
    </source>
</evidence>
<sequence length="251" mass="27885">MRKILSLFFVMALCVVGLSAQGLVQGQPHPSAPNVLAKTKSQLRADASFSFDDIQFWVGSGSKRAALVIEWHDGNRPDAMVWGYRWDGEATGHDMIVAIAKADPKLLLLTQYTGWMGYTIDGIGYGDNLDVRYDLDGAKNEPKNAFKFEPPITNPLLGQTGFPENPAGDVAAAIRQGVQTGVIYHPINAERYGYPSYDYDHWSCSNGIHWQAGWYYGYWSYFVRSSQTSNFSYSGLGATSRVLTDGCWDAW</sequence>